<organism evidence="2 3">
    <name type="scientific">Arcticibacter pallidicorallinus</name>
    <dbReference type="NCBI Taxonomy" id="1259464"/>
    <lineage>
        <taxon>Bacteria</taxon>
        <taxon>Pseudomonadati</taxon>
        <taxon>Bacteroidota</taxon>
        <taxon>Sphingobacteriia</taxon>
        <taxon>Sphingobacteriales</taxon>
        <taxon>Sphingobacteriaceae</taxon>
        <taxon>Arcticibacter</taxon>
    </lineage>
</organism>
<dbReference type="Proteomes" id="UP000238034">
    <property type="component" value="Unassembled WGS sequence"/>
</dbReference>
<keyword evidence="3" id="KW-1185">Reference proteome</keyword>
<evidence type="ECO:0000256" key="1">
    <source>
        <dbReference type="SAM" id="SignalP"/>
    </source>
</evidence>
<accession>A0A2T0UBJ1</accession>
<keyword evidence="1" id="KW-0732">Signal</keyword>
<sequence>MDALPLLNWKYRQVLLLPLTLMAMESALAQEQEQRKGFEVYGFVKADAGYNFDQSDPDWFDVLRVTKLPSYEDEFAPDGKIYFGVRQTRMGFNSWTPTSLGRLKLNFEFDLFGVGADVGQTTFHFRRAFIELGRFTVGQTESLFTDADVTPNTLDFGAPPSRAFLRSVQLRYMVTAEKFRWGLALEQPGAISDDGIYRDRIELENVRPHFQLPDLTAQYRRIMGNGYLEAAGVLKWIKWENTAPSSIDLSGDEVGWGLYLSTTQRLGDKTSFKGQVVTGKGMENYLTDGGPDIGIQTNFGSASTPLLGVSLPVMGGLAFLEHNWSDKWSSTAGYSNIRIDNSDAQADDAFKSGHYATGNLLYMPIPQLQAGLELQWGKRNNFRDDFSSSATRIQFSCKYSFSFSAEEKKE</sequence>
<evidence type="ECO:0000313" key="3">
    <source>
        <dbReference type="Proteomes" id="UP000238034"/>
    </source>
</evidence>
<dbReference type="SUPFAM" id="SSF56935">
    <property type="entry name" value="Porins"/>
    <property type="match status" value="1"/>
</dbReference>
<protein>
    <submittedName>
        <fullName evidence="2">Porin-like protein</fullName>
    </submittedName>
</protein>
<evidence type="ECO:0000313" key="2">
    <source>
        <dbReference type="EMBL" id="PRY55262.1"/>
    </source>
</evidence>
<dbReference type="EMBL" id="PVTH01000001">
    <property type="protein sequence ID" value="PRY55262.1"/>
    <property type="molecule type" value="Genomic_DNA"/>
</dbReference>
<comment type="caution">
    <text evidence="2">The sequence shown here is derived from an EMBL/GenBank/DDBJ whole genome shotgun (WGS) entry which is preliminary data.</text>
</comment>
<gene>
    <name evidence="2" type="ORF">B0I27_101231</name>
</gene>
<dbReference type="RefSeq" id="WP_219904956.1">
    <property type="nucleotide sequence ID" value="NZ_PVTH01000001.1"/>
</dbReference>
<reference evidence="2 3" key="1">
    <citation type="submission" date="2018-03" db="EMBL/GenBank/DDBJ databases">
        <title>Genomic Encyclopedia of Type Strains, Phase III (KMG-III): the genomes of soil and plant-associated and newly described type strains.</title>
        <authorList>
            <person name="Whitman W."/>
        </authorList>
    </citation>
    <scope>NUCLEOTIDE SEQUENCE [LARGE SCALE GENOMIC DNA]</scope>
    <source>
        <strain evidence="2 3">CGMCC 1.9313</strain>
    </source>
</reference>
<feature type="chain" id="PRO_5015754796" evidence="1">
    <location>
        <begin position="30"/>
        <end position="410"/>
    </location>
</feature>
<dbReference type="AlphaFoldDB" id="A0A2T0UBJ1"/>
<dbReference type="InterPro" id="IPR045748">
    <property type="entry name" value="DcaP"/>
</dbReference>
<proteinExistence type="predicted"/>
<feature type="signal peptide" evidence="1">
    <location>
        <begin position="1"/>
        <end position="29"/>
    </location>
</feature>
<name>A0A2T0UBJ1_9SPHI</name>
<dbReference type="Pfam" id="PF19577">
    <property type="entry name" value="DcaP"/>
    <property type="match status" value="1"/>
</dbReference>